<dbReference type="InterPro" id="IPR043502">
    <property type="entry name" value="DNA/RNA_pol_sf"/>
</dbReference>
<organism evidence="5">
    <name type="scientific">Vitis vinifera</name>
    <name type="common">Grape</name>
    <dbReference type="NCBI Taxonomy" id="29760"/>
    <lineage>
        <taxon>Eukaryota</taxon>
        <taxon>Viridiplantae</taxon>
        <taxon>Streptophyta</taxon>
        <taxon>Embryophyta</taxon>
        <taxon>Tracheophyta</taxon>
        <taxon>Spermatophyta</taxon>
        <taxon>Magnoliopsida</taxon>
        <taxon>eudicotyledons</taxon>
        <taxon>Gunneridae</taxon>
        <taxon>Pentapetalae</taxon>
        <taxon>rosids</taxon>
        <taxon>Vitales</taxon>
        <taxon>Vitaceae</taxon>
        <taxon>Viteae</taxon>
        <taxon>Vitis</taxon>
    </lineage>
</organism>
<keyword evidence="2" id="KW-1133">Transmembrane helix</keyword>
<dbReference type="EMBL" id="AM485685">
    <property type="protein sequence ID" value="CAN73153.1"/>
    <property type="molecule type" value="Genomic_DNA"/>
</dbReference>
<dbReference type="Gene3D" id="3.30.70.270">
    <property type="match status" value="2"/>
</dbReference>
<feature type="region of interest" description="Disordered" evidence="1">
    <location>
        <begin position="311"/>
        <end position="338"/>
    </location>
</feature>
<dbReference type="InterPro" id="IPR041577">
    <property type="entry name" value="RT_RNaseH_2"/>
</dbReference>
<name>A5C862_VITVI</name>
<evidence type="ECO:0000259" key="4">
    <source>
        <dbReference type="Pfam" id="PF17919"/>
    </source>
</evidence>
<evidence type="ECO:0000256" key="1">
    <source>
        <dbReference type="SAM" id="MobiDB-lite"/>
    </source>
</evidence>
<feature type="region of interest" description="Disordered" evidence="1">
    <location>
        <begin position="833"/>
        <end position="857"/>
    </location>
</feature>
<dbReference type="SUPFAM" id="SSF56672">
    <property type="entry name" value="DNA/RNA polymerases"/>
    <property type="match status" value="1"/>
</dbReference>
<dbReference type="InterPro" id="IPR012337">
    <property type="entry name" value="RNaseH-like_sf"/>
</dbReference>
<reference evidence="5" key="1">
    <citation type="journal article" date="2007" name="PLoS ONE">
        <title>The first genome sequence of an elite grapevine cultivar (Pinot noir Vitis vinifera L.): coping with a highly heterozygous genome.</title>
        <authorList>
            <person name="Velasco R."/>
            <person name="Zharkikh A."/>
            <person name="Troggio M."/>
            <person name="Cartwright D.A."/>
            <person name="Cestaro A."/>
            <person name="Pruss D."/>
            <person name="Pindo M."/>
            <person name="FitzGerald L.M."/>
            <person name="Vezzulli S."/>
            <person name="Reid J."/>
            <person name="Malacarne G."/>
            <person name="Iliev D."/>
            <person name="Coppola G."/>
            <person name="Wardell B."/>
            <person name="Micheletti D."/>
            <person name="Macalma T."/>
            <person name="Facci M."/>
            <person name="Mitchell J.T."/>
            <person name="Perazzolli M."/>
            <person name="Eldredge G."/>
            <person name="Gatto P."/>
            <person name="Oyzerski R."/>
            <person name="Moretto M."/>
            <person name="Gutin N."/>
            <person name="Stefanini M."/>
            <person name="Chen Y."/>
            <person name="Segala C."/>
            <person name="Davenport C."/>
            <person name="Dematte L."/>
            <person name="Mraz A."/>
            <person name="Battilana J."/>
            <person name="Stormo K."/>
            <person name="Costa F."/>
            <person name="Tao Q."/>
            <person name="Si-Ammour A."/>
            <person name="Harkins T."/>
            <person name="Lackey A."/>
            <person name="Perbost C."/>
            <person name="Taillon B."/>
            <person name="Stella A."/>
            <person name="Solovyev V."/>
            <person name="Fawcett J.A."/>
            <person name="Sterck L."/>
            <person name="Vandepoele K."/>
            <person name="Grando S.M."/>
            <person name="Toppo S."/>
            <person name="Moser C."/>
            <person name="Lanchbury J."/>
            <person name="Bogden R."/>
            <person name="Skolnick M."/>
            <person name="Sgaramella V."/>
            <person name="Bhatnagar S.K."/>
            <person name="Fontana P."/>
            <person name="Gutin A."/>
            <person name="Van de Peer Y."/>
            <person name="Salamini F."/>
            <person name="Viola R."/>
        </authorList>
    </citation>
    <scope>NUCLEOTIDE SEQUENCE</scope>
</reference>
<dbReference type="InterPro" id="IPR000477">
    <property type="entry name" value="RT_dom"/>
</dbReference>
<feature type="domain" description="Reverse transcriptase" evidence="3">
    <location>
        <begin position="955"/>
        <end position="1035"/>
    </location>
</feature>
<dbReference type="Pfam" id="PF00078">
    <property type="entry name" value="RVT_1"/>
    <property type="match status" value="1"/>
</dbReference>
<feature type="transmembrane region" description="Helical" evidence="2">
    <location>
        <begin position="93"/>
        <end position="114"/>
    </location>
</feature>
<gene>
    <name evidence="5" type="ORF">VITISV_025362</name>
</gene>
<dbReference type="FunFam" id="3.30.70.270:FF:000020">
    <property type="entry name" value="Transposon Tf2-6 polyprotein-like Protein"/>
    <property type="match status" value="1"/>
</dbReference>
<evidence type="ECO:0000256" key="2">
    <source>
        <dbReference type="SAM" id="Phobius"/>
    </source>
</evidence>
<evidence type="ECO:0008006" key="6">
    <source>
        <dbReference type="Google" id="ProtNLM"/>
    </source>
</evidence>
<protein>
    <recommendedName>
        <fullName evidence="6">Retrovirus-related Pol polyprotein from transposon 17.6</fullName>
    </recommendedName>
</protein>
<sequence length="1516" mass="171407">MLKYQVIVLARSLPLFLISTTTIQHSLIGIRCPPLNFVGNPQNGSLHSQPIKPNHIITLPHPQSLPFLQLHPLGSSFQLHFFLTLSLRLLPSIYGFFLILLHILTITGGTPRSFTTLARSAQSFGNETTRREIHASLLMACSSAGFTLLVTGLTLARMGPVATDEYVSSLTCRISSGFFPSKVLGIMGRSSHTITHLFDSLLTRICLKTIPQPTPFTLQSQAEVAPPPSMVIVPTLEDAHARIDRLEQRMRQLRVLDEEMIWDDFDGLPMASLPAKHLMGFPHVDFRSLVQELYGIEKGIARGLWLDSSISDSNGKKPTIGQRSGDVSAISATRPRPPRYYQTIGAPPAQRQMQQFSQLGMPLSRAFQKLVDEGLLTALALRPPPQPMPPQFRMDLHCAYHRGPGHDTNHCTSLRHAIQDLIDQGLVHLGQPSVTTNPLPAHTSQAVPPPADGIHFMDFIKLDNHIHMLSWDESVSKPIVADGIYKCSNFIFLVHTPYVDDVHTPDIQYVIRGDALIRALSQIRFETTTTPEGLIHMMTAGRGTCIVFSDDDLPPEGSNHTRPLYISVGCSSHRISSVILDNGSALNVWPLAIAIALGYAPSDFGTSTQTARTYYNTKREVMSTLEIKLLIAVIDHDVPFGLGFIPTEANYRYMVRLHKEMVKARLTHTPFDYPIRPYNMSLANYFVRPPELQTHSAPGTSAFALTAPLSLDRMSLMTLYFPDEVDEHGTFAKIRDMVDGVVPHDGYIDEMLAMSMSQINRIVQPEFASPFDLFEVSAIEVAEEIQTASAMEFSEDDIVVDDLFESTIGPVGKASDFVDPPFSFDTFDIDDEITQHDSNDDSSSASNPGPIDQRVSPATRDTKMIDFGIADQPRELRIRLDLSIDERDSLVKEDIQNQLSVGFLLVVEYPKWLANVVHVPKKDGKVRVCVDFRNLNKILIAPKDMEKTSFITQWGTYYYRVMSFGLKNAGATYQRATNTFFHNMMHQDVEVYVDNMIEKSQDRADHIAVLERFFERIRQFRLRLNPKKCTFGVDTNKIRAIIDMPAPRTERKIKGFLGRLQYISRFIARLTDICKPIFQLLKQSQPTVWDDQCQHAFERIREYLLSPPVLVPHTPGRHLLLYLSVSDITLGCMLAQLDDSGNERAIYYLSKRILDYETRYVMIKCFCLALVWATRRLRHYMTEYSVHLISSLDPLRYLFNRSALVCQLMRWLVLLIEFDIHYVTQKSIRGNIVANHLASLPVLDGRAIDDDFLDEDVVAMTSLSGWRIYFDGVTNHSGYRIGVLLISPLGDYIPRSIRLAFSDRHPATNNIVEYEACILGLETILDLGIKQMEMFATLASMIDIPADTVVRPLLIESRSVPVYYCLIDKVELDDGLPWYHDIYQFLRLDIYPEVAMAKDKRAFRQKISPKSSSGHEFILVAIDYFTKWVETASYARLTSSETNEAVETANKNIKRILQRMTETSRDWSEKLPFALWAYRTSFRTSTRVTPYSLVYGMEAVLPVEIEIGSLRVALEQ</sequence>
<proteinExistence type="predicted"/>
<evidence type="ECO:0000313" key="5">
    <source>
        <dbReference type="EMBL" id="CAN73153.1"/>
    </source>
</evidence>
<dbReference type="Pfam" id="PF17919">
    <property type="entry name" value="RT_RNaseH_2"/>
    <property type="match status" value="1"/>
</dbReference>
<dbReference type="Gene3D" id="3.10.10.10">
    <property type="entry name" value="HIV Type 1 Reverse Transcriptase, subunit A, domain 1"/>
    <property type="match status" value="2"/>
</dbReference>
<dbReference type="InterPro" id="IPR036397">
    <property type="entry name" value="RNaseH_sf"/>
</dbReference>
<dbReference type="PANTHER" id="PTHR48475:SF1">
    <property type="entry name" value="RNASE H TYPE-1 DOMAIN-CONTAINING PROTEIN"/>
    <property type="match status" value="1"/>
</dbReference>
<dbReference type="GO" id="GO:0003676">
    <property type="term" value="F:nucleic acid binding"/>
    <property type="evidence" value="ECO:0007669"/>
    <property type="project" value="InterPro"/>
</dbReference>
<dbReference type="PANTHER" id="PTHR48475">
    <property type="entry name" value="RIBONUCLEASE H"/>
    <property type="match status" value="1"/>
</dbReference>
<dbReference type="SUPFAM" id="SSF53098">
    <property type="entry name" value="Ribonuclease H-like"/>
    <property type="match status" value="2"/>
</dbReference>
<evidence type="ECO:0000259" key="3">
    <source>
        <dbReference type="Pfam" id="PF00078"/>
    </source>
</evidence>
<dbReference type="InterPro" id="IPR043128">
    <property type="entry name" value="Rev_trsase/Diguanyl_cyclase"/>
</dbReference>
<keyword evidence="2" id="KW-0472">Membrane</keyword>
<accession>A5C862</accession>
<keyword evidence="2" id="KW-0812">Transmembrane</keyword>
<dbReference type="CDD" id="cd01647">
    <property type="entry name" value="RT_LTR"/>
    <property type="match status" value="1"/>
</dbReference>
<feature type="transmembrane region" description="Helical" evidence="2">
    <location>
        <begin position="135"/>
        <end position="156"/>
    </location>
</feature>
<feature type="domain" description="Reverse transcriptase/retrotransposon-derived protein RNase H-like" evidence="4">
    <location>
        <begin position="1089"/>
        <end position="1186"/>
    </location>
</feature>
<dbReference type="Gene3D" id="3.30.420.10">
    <property type="entry name" value="Ribonuclease H-like superfamily/Ribonuclease H"/>
    <property type="match status" value="2"/>
</dbReference>